<dbReference type="SUPFAM" id="SSF55486">
    <property type="entry name" value="Metalloproteases ('zincins'), catalytic domain"/>
    <property type="match status" value="1"/>
</dbReference>
<evidence type="ECO:0000256" key="3">
    <source>
        <dbReference type="PIRSR" id="PIRSR006615-2"/>
    </source>
</evidence>
<dbReference type="InterPro" id="IPR001333">
    <property type="entry name" value="Peptidase_M32_Taq"/>
</dbReference>
<dbReference type="EC" id="3.4.17.19" evidence="1"/>
<dbReference type="Pfam" id="PF02074">
    <property type="entry name" value="Peptidase_M32"/>
    <property type="match status" value="1"/>
</dbReference>
<dbReference type="AlphaFoldDB" id="A0AAW5F1L0"/>
<comment type="function">
    <text evidence="1">Broad specificity carboxypetidase that releases amino acids sequentially from the C-terminus, including neutral, aromatic, polar and basic residues.</text>
</comment>
<dbReference type="PANTHER" id="PTHR34217:SF1">
    <property type="entry name" value="CARBOXYPEPTIDASE 1"/>
    <property type="match status" value="1"/>
</dbReference>
<dbReference type="EMBL" id="JAQLGM010000129">
    <property type="protein sequence ID" value="MDB2003082.1"/>
    <property type="molecule type" value="Genomic_DNA"/>
</dbReference>
<dbReference type="PRINTS" id="PR00998">
    <property type="entry name" value="CRBOXYPTASET"/>
</dbReference>
<evidence type="ECO:0000313" key="4">
    <source>
        <dbReference type="EMBL" id="MCK0085435.1"/>
    </source>
</evidence>
<dbReference type="GO" id="GO:0004181">
    <property type="term" value="F:metallocarboxypeptidase activity"/>
    <property type="evidence" value="ECO:0007669"/>
    <property type="project" value="UniProtKB-UniRule"/>
</dbReference>
<dbReference type="PROSITE" id="PS52034">
    <property type="entry name" value="PEPTIDASE_M32"/>
    <property type="match status" value="1"/>
</dbReference>
<name>A0AAW5F1L0_CLOSY</name>
<evidence type="ECO:0000313" key="5">
    <source>
        <dbReference type="EMBL" id="MDB2003082.1"/>
    </source>
</evidence>
<reference evidence="5" key="2">
    <citation type="submission" date="2023-01" db="EMBL/GenBank/DDBJ databases">
        <title>Human gut microbiome strain richness.</title>
        <authorList>
            <person name="Chen-Liaw A."/>
        </authorList>
    </citation>
    <scope>NUCLEOTIDE SEQUENCE</scope>
    <source>
        <strain evidence="5">B1_m1001713B170214d0_201011</strain>
    </source>
</reference>
<feature type="binding site" evidence="2">
    <location>
        <position position="292"/>
    </location>
    <ligand>
        <name>Zn(2+)</name>
        <dbReference type="ChEBI" id="CHEBI:29105"/>
        <note>catalytic</note>
    </ligand>
</feature>
<dbReference type="EMBL" id="JAINVB010000001">
    <property type="protein sequence ID" value="MCK0085435.1"/>
    <property type="molecule type" value="Genomic_DNA"/>
</dbReference>
<feature type="binding site" evidence="2">
    <location>
        <position position="266"/>
    </location>
    <ligand>
        <name>Zn(2+)</name>
        <dbReference type="ChEBI" id="CHEBI:29105"/>
        <note>catalytic</note>
    </ligand>
</feature>
<comment type="catalytic activity">
    <reaction evidence="1">
        <text>Release of a C-terminal amino acid with broad specificity, except for -Pro.</text>
        <dbReference type="EC" id="3.4.17.19"/>
    </reaction>
</comment>
<keyword evidence="1" id="KW-0645">Protease</keyword>
<dbReference type="PANTHER" id="PTHR34217">
    <property type="entry name" value="METAL-DEPENDENT CARBOXYPEPTIDASE"/>
    <property type="match status" value="1"/>
</dbReference>
<dbReference type="CDD" id="cd06460">
    <property type="entry name" value="M32_Taq"/>
    <property type="match status" value="1"/>
</dbReference>
<keyword evidence="1" id="KW-0378">Hydrolase</keyword>
<dbReference type="GO" id="GO:0006508">
    <property type="term" value="P:proteolysis"/>
    <property type="evidence" value="ECO:0007669"/>
    <property type="project" value="UniProtKB-UniRule"/>
</dbReference>
<keyword evidence="1" id="KW-0482">Metalloprotease</keyword>
<sequence>MSKTFEKLSGYLEKAMAIQASMVLFEWDNETLAPKEAAPFTSKVIGSLSAQYMEIMISEEVKELVDACRNEQGLTEAEQAIVREAAEEIEKLQCIPPREYREFAELTSKATRIWAEAKKEKNFKKFAPVLKDIVGYQKKFASYRAKDGEKLYNVMLDSYEKGFDMETLDRFFDELKENIVPMLHDAAERSKKVDDSFLTADYPEQAQEEAARFLAEYVGLDFGRGVLAVSAHPFTTNLHNHDVRITTHYGESIDSSIFSVIHETGHALYELGIRDDLTQTLVGQGASMGMHECQSRFFENIIGRNKAFWEPIFDTVADMFGTPLKSVSLDAFIAAVNKTVPGLIRTEADELSYALHVLVRYEIEKMMIEEDVEIDELPAIWNKKYEEYLGVSPKNDAEGILQDIHWSQGSFGYFPSYALGSAFGAQIYHTMKQEMDVEELLREGKLEAIRKYLREKIHQYGKLKDSRQILRDVTGEDFTPKYYIEYLREKYR</sequence>
<keyword evidence="2" id="KW-0862">Zinc</keyword>
<dbReference type="GeneID" id="57971202"/>
<evidence type="ECO:0000313" key="6">
    <source>
        <dbReference type="Proteomes" id="UP001203136"/>
    </source>
</evidence>
<keyword evidence="1 4" id="KW-0121">Carboxypeptidase</keyword>
<dbReference type="PIRSF" id="PIRSF006615">
    <property type="entry name" value="Zn_crbxpep_Taq"/>
    <property type="match status" value="1"/>
</dbReference>
<dbReference type="GO" id="GO:0046872">
    <property type="term" value="F:metal ion binding"/>
    <property type="evidence" value="ECO:0007669"/>
    <property type="project" value="UniProtKB-KW"/>
</dbReference>
<dbReference type="Proteomes" id="UP001203136">
    <property type="component" value="Unassembled WGS sequence"/>
</dbReference>
<accession>A0AAW5F1L0</accession>
<feature type="active site" description="Proton donor/acceptor" evidence="3">
    <location>
        <position position="263"/>
    </location>
</feature>
<feature type="binding site" evidence="2">
    <location>
        <position position="262"/>
    </location>
    <ligand>
        <name>Zn(2+)</name>
        <dbReference type="ChEBI" id="CHEBI:29105"/>
        <note>catalytic</note>
    </ligand>
</feature>
<protein>
    <recommendedName>
        <fullName evidence="1">Metal-dependent carboxypeptidase</fullName>
        <ecNumber evidence="1">3.4.17.19</ecNumber>
    </recommendedName>
</protein>
<reference evidence="4" key="1">
    <citation type="journal article" date="2022" name="Cell Host Microbe">
        <title>Colonization of the live biotherapeutic product VE303 and modulation of the microbiota and metabolites in healthy volunteers.</title>
        <authorList>
            <person name="Dsouza M."/>
            <person name="Menon R."/>
            <person name="Crossette E."/>
            <person name="Bhattarai S.K."/>
            <person name="Schneider J."/>
            <person name="Kim Y.G."/>
            <person name="Reddy S."/>
            <person name="Caballero S."/>
            <person name="Felix C."/>
            <person name="Cornacchione L."/>
            <person name="Hendrickson J."/>
            <person name="Watson A.R."/>
            <person name="Minot S.S."/>
            <person name="Greenfield N."/>
            <person name="Schopf L."/>
            <person name="Szabady R."/>
            <person name="Patarroyo J."/>
            <person name="Smith W."/>
            <person name="Harrison P."/>
            <person name="Kuijper E.J."/>
            <person name="Kelly C.P."/>
            <person name="Olle B."/>
            <person name="Bobilev D."/>
            <person name="Silber J.L."/>
            <person name="Bucci V."/>
            <person name="Roberts B."/>
            <person name="Faith J."/>
            <person name="Norman J.M."/>
        </authorList>
    </citation>
    <scope>NUCLEOTIDE SEQUENCE</scope>
    <source>
        <strain evidence="4">VE303-04</strain>
    </source>
</reference>
<evidence type="ECO:0000256" key="2">
    <source>
        <dbReference type="PIRSR" id="PIRSR006615-1"/>
    </source>
</evidence>
<dbReference type="Gene3D" id="1.10.1370.30">
    <property type="match status" value="1"/>
</dbReference>
<dbReference type="RefSeq" id="WP_024739250.1">
    <property type="nucleotide sequence ID" value="NZ_JADMPA010000021.1"/>
</dbReference>
<comment type="cofactor">
    <cofactor evidence="2">
        <name>Zn(2+)</name>
        <dbReference type="ChEBI" id="CHEBI:29105"/>
    </cofactor>
    <text evidence="2">Binds 1 zinc ion per subunit.</text>
</comment>
<organism evidence="4 6">
    <name type="scientific">Clostridium symbiosum</name>
    <name type="common">Bacteroides symbiosus</name>
    <dbReference type="NCBI Taxonomy" id="1512"/>
    <lineage>
        <taxon>Bacteria</taxon>
        <taxon>Bacillati</taxon>
        <taxon>Bacillota</taxon>
        <taxon>Clostridia</taxon>
        <taxon>Lachnospirales</taxon>
        <taxon>Lachnospiraceae</taxon>
        <taxon>Otoolea</taxon>
    </lineage>
</organism>
<proteinExistence type="inferred from homology"/>
<comment type="caution">
    <text evidence="4">The sequence shown here is derived from an EMBL/GenBank/DDBJ whole genome shotgun (WGS) entry which is preliminary data.</text>
</comment>
<evidence type="ECO:0000256" key="1">
    <source>
        <dbReference type="PIRNR" id="PIRNR006615"/>
    </source>
</evidence>
<dbReference type="Proteomes" id="UP001300871">
    <property type="component" value="Unassembled WGS sequence"/>
</dbReference>
<gene>
    <name evidence="4" type="ORF">K5I21_06035</name>
    <name evidence="5" type="ORF">PM006_23010</name>
</gene>
<comment type="similarity">
    <text evidence="1">Belongs to the peptidase M32 family.</text>
</comment>
<keyword evidence="1 2" id="KW-0479">Metal-binding</keyword>